<evidence type="ECO:0000256" key="1">
    <source>
        <dbReference type="SAM" id="MobiDB-lite"/>
    </source>
</evidence>
<accession>A0ABV9LNS2</accession>
<comment type="caution">
    <text evidence="3">The sequence shown here is derived from an EMBL/GenBank/DDBJ whole genome shotgun (WGS) entry which is preliminary data.</text>
</comment>
<protein>
    <submittedName>
        <fullName evidence="3">Uncharacterized protein</fullName>
    </submittedName>
</protein>
<dbReference type="EMBL" id="JBHSGR010000028">
    <property type="protein sequence ID" value="MFC4695798.1"/>
    <property type="molecule type" value="Genomic_DNA"/>
</dbReference>
<organism evidence="3 4">
    <name type="scientific">Geodermatophilus arenarius</name>
    <dbReference type="NCBI Taxonomy" id="1137990"/>
    <lineage>
        <taxon>Bacteria</taxon>
        <taxon>Bacillati</taxon>
        <taxon>Actinomycetota</taxon>
        <taxon>Actinomycetes</taxon>
        <taxon>Geodermatophilales</taxon>
        <taxon>Geodermatophilaceae</taxon>
        <taxon>Geodermatophilus</taxon>
    </lineage>
</organism>
<gene>
    <name evidence="3" type="ORF">ACFO3M_20525</name>
</gene>
<evidence type="ECO:0000313" key="4">
    <source>
        <dbReference type="Proteomes" id="UP001596025"/>
    </source>
</evidence>
<evidence type="ECO:0000313" key="3">
    <source>
        <dbReference type="EMBL" id="MFC4695798.1"/>
    </source>
</evidence>
<name>A0ABV9LNS2_9ACTN</name>
<feature type="transmembrane region" description="Helical" evidence="2">
    <location>
        <begin position="120"/>
        <end position="148"/>
    </location>
</feature>
<evidence type="ECO:0000256" key="2">
    <source>
        <dbReference type="SAM" id="Phobius"/>
    </source>
</evidence>
<feature type="transmembrane region" description="Helical" evidence="2">
    <location>
        <begin position="168"/>
        <end position="189"/>
    </location>
</feature>
<feature type="transmembrane region" description="Helical" evidence="2">
    <location>
        <begin position="229"/>
        <end position="250"/>
    </location>
</feature>
<keyword evidence="2" id="KW-1133">Transmembrane helix</keyword>
<keyword evidence="2" id="KW-0812">Transmembrane</keyword>
<dbReference type="RefSeq" id="WP_387993346.1">
    <property type="nucleotide sequence ID" value="NZ_JBHSGR010000028.1"/>
</dbReference>
<reference evidence="4" key="1">
    <citation type="journal article" date="2019" name="Int. J. Syst. Evol. Microbiol.">
        <title>The Global Catalogue of Microorganisms (GCM) 10K type strain sequencing project: providing services to taxonomists for standard genome sequencing and annotation.</title>
        <authorList>
            <consortium name="The Broad Institute Genomics Platform"/>
            <consortium name="The Broad Institute Genome Sequencing Center for Infectious Disease"/>
            <person name="Wu L."/>
            <person name="Ma J."/>
        </authorList>
    </citation>
    <scope>NUCLEOTIDE SEQUENCE [LARGE SCALE GENOMIC DNA]</scope>
    <source>
        <strain evidence="4">CCUG 62763</strain>
    </source>
</reference>
<keyword evidence="4" id="KW-1185">Reference proteome</keyword>
<sequence length="268" mass="27681">MTDFSKDSGGASASGQGQPQDPSYGQQYGQQGQGQQDYGQQDYGQQYGQPGYGQTQPYGQQGYGQQGYGQQGYGQQYGQQDYGQTQPYGQQYGQYGQPAPYGQQYGQYGQDGVPAKPGGVVTAAVLGFVLGAIGVLISLLLVFAGAVASSAGDELDSEIPGFGSVAGAVGGVILVFGLVALVWTVVMIWGSVWALTGRSRVMLLVGGSIALAFTLFGLIGNLADADTAGAGGIVTSLLFFLAALAIVVLLSMKPAAAFFAAHRARRGR</sequence>
<feature type="transmembrane region" description="Helical" evidence="2">
    <location>
        <begin position="201"/>
        <end position="223"/>
    </location>
</feature>
<feature type="compositionally biased region" description="Gly residues" evidence="1">
    <location>
        <begin position="61"/>
        <end position="72"/>
    </location>
</feature>
<keyword evidence="2" id="KW-0472">Membrane</keyword>
<dbReference type="Proteomes" id="UP001596025">
    <property type="component" value="Unassembled WGS sequence"/>
</dbReference>
<proteinExistence type="predicted"/>
<feature type="region of interest" description="Disordered" evidence="1">
    <location>
        <begin position="1"/>
        <end position="80"/>
    </location>
</feature>
<feature type="compositionally biased region" description="Low complexity" evidence="1">
    <location>
        <begin position="8"/>
        <end position="60"/>
    </location>
</feature>